<dbReference type="Pfam" id="PF21979">
    <property type="entry name" value="Hfq_1"/>
    <property type="match status" value="1"/>
</dbReference>
<dbReference type="InterPro" id="IPR053840">
    <property type="entry name" value="Hfq_1"/>
</dbReference>
<evidence type="ECO:0000313" key="3">
    <source>
        <dbReference type="Proteomes" id="UP000010472"/>
    </source>
</evidence>
<dbReference type="HOGENOM" id="CLU_185801_0_0_3"/>
<dbReference type="KEGG" id="cep:Cri9333_3601"/>
<evidence type="ECO:0000259" key="1">
    <source>
        <dbReference type="Pfam" id="PF21979"/>
    </source>
</evidence>
<dbReference type="SUPFAM" id="SSF50182">
    <property type="entry name" value="Sm-like ribonucleoproteins"/>
    <property type="match status" value="1"/>
</dbReference>
<accession>K9W241</accession>
<dbReference type="InterPro" id="IPR010920">
    <property type="entry name" value="LSM_dom_sf"/>
</dbReference>
<dbReference type="Proteomes" id="UP000010472">
    <property type="component" value="Chromosome"/>
</dbReference>
<feature type="domain" description="Hfq-related" evidence="1">
    <location>
        <begin position="8"/>
        <end position="67"/>
    </location>
</feature>
<dbReference type="PATRIC" id="fig|1173022.3.peg.3873"/>
<dbReference type="EMBL" id="CP003620">
    <property type="protein sequence ID" value="AFZ14423.1"/>
    <property type="molecule type" value="Genomic_DNA"/>
</dbReference>
<reference evidence="2 3" key="1">
    <citation type="submission" date="2012-06" db="EMBL/GenBank/DDBJ databases">
        <title>Finished chromosome of genome of Crinalium epipsammum PCC 9333.</title>
        <authorList>
            <consortium name="US DOE Joint Genome Institute"/>
            <person name="Gugger M."/>
            <person name="Coursin T."/>
            <person name="Rippka R."/>
            <person name="Tandeau De Marsac N."/>
            <person name="Huntemann M."/>
            <person name="Wei C.-L."/>
            <person name="Han J."/>
            <person name="Detter J.C."/>
            <person name="Han C."/>
            <person name="Tapia R."/>
            <person name="Davenport K."/>
            <person name="Daligault H."/>
            <person name="Erkkila T."/>
            <person name="Gu W."/>
            <person name="Munk A.C.C."/>
            <person name="Teshima H."/>
            <person name="Xu Y."/>
            <person name="Chain P."/>
            <person name="Chen A."/>
            <person name="Krypides N."/>
            <person name="Mavromatis K."/>
            <person name="Markowitz V."/>
            <person name="Szeto E."/>
            <person name="Ivanova N."/>
            <person name="Mikhailova N."/>
            <person name="Ovchinnikova G."/>
            <person name="Pagani I."/>
            <person name="Pati A."/>
            <person name="Goodwin L."/>
            <person name="Peters L."/>
            <person name="Pitluck S."/>
            <person name="Woyke T."/>
            <person name="Kerfeld C."/>
        </authorList>
    </citation>
    <scope>NUCLEOTIDE SEQUENCE [LARGE SCALE GENOMIC DNA]</scope>
    <source>
        <strain evidence="2 3">PCC 9333</strain>
    </source>
</reference>
<dbReference type="NCBIfam" id="NF047718">
    <property type="entry name" value="Hfq_rel_Cyano"/>
    <property type="match status" value="1"/>
</dbReference>
<organism evidence="2 3">
    <name type="scientific">Crinalium epipsammum PCC 9333</name>
    <dbReference type="NCBI Taxonomy" id="1173022"/>
    <lineage>
        <taxon>Bacteria</taxon>
        <taxon>Bacillati</taxon>
        <taxon>Cyanobacteriota</taxon>
        <taxon>Cyanophyceae</taxon>
        <taxon>Gomontiellales</taxon>
        <taxon>Gomontiellaceae</taxon>
        <taxon>Crinalium</taxon>
    </lineage>
</organism>
<dbReference type="STRING" id="1173022.Cri9333_3601"/>
<protein>
    <recommendedName>
        <fullName evidence="1">Hfq-related domain-containing protein</fullName>
    </recommendedName>
</protein>
<dbReference type="Gene3D" id="2.30.30.100">
    <property type="match status" value="1"/>
</dbReference>
<evidence type="ECO:0000313" key="2">
    <source>
        <dbReference type="EMBL" id="AFZ14423.1"/>
    </source>
</evidence>
<dbReference type="eggNOG" id="COG1923">
    <property type="taxonomic scope" value="Bacteria"/>
</dbReference>
<gene>
    <name evidence="2" type="ORF">Cri9333_3601</name>
</gene>
<name>K9W241_9CYAN</name>
<sequence>MSEMDTNLPSTRQVQNFIKDKKEVEVKLLTNDLLKGRVIWQDTDCLCLADDSTQTTLIWRQAIAFIKIRP</sequence>
<proteinExistence type="predicted"/>
<dbReference type="RefSeq" id="WP_015204528.1">
    <property type="nucleotide sequence ID" value="NC_019753.1"/>
</dbReference>
<dbReference type="OrthoDB" id="573534at2"/>
<dbReference type="AlphaFoldDB" id="K9W241"/>
<keyword evidence="3" id="KW-1185">Reference proteome</keyword>